<dbReference type="Gene3D" id="2.60.120.260">
    <property type="entry name" value="Galactose-binding domain-like"/>
    <property type="match status" value="1"/>
</dbReference>
<dbReference type="Pfam" id="PF16389">
    <property type="entry name" value="DUF4998"/>
    <property type="match status" value="1"/>
</dbReference>
<proteinExistence type="predicted"/>
<dbReference type="InterPro" id="IPR008979">
    <property type="entry name" value="Galactose-bd-like_sf"/>
</dbReference>
<feature type="domain" description="DUF5000" evidence="1">
    <location>
        <begin position="261"/>
        <end position="395"/>
    </location>
</feature>
<evidence type="ECO:0000313" key="3">
    <source>
        <dbReference type="Proteomes" id="UP000192678"/>
    </source>
</evidence>
<name>A0A1W2CYF3_9SPHI</name>
<dbReference type="InterPro" id="IPR013783">
    <property type="entry name" value="Ig-like_fold"/>
</dbReference>
<dbReference type="RefSeq" id="WP_084289378.1">
    <property type="nucleotide sequence ID" value="NZ_FWYB01000005.1"/>
</dbReference>
<sequence length="398" mass="44360">MFKKNISYIGLILGMAFFVSCQKSDDYKKYLADGEKVYPDGATKLNVFPGNGRILLTWARGIDTRIKKYKIVWNNKTDSVEFDAAAFKPGDTVKHFLVNMAEANYTFSIFSVDDHGNKSVPVLVPSINVYGPKYQSTLLNRTVKAAVYSESDKGLTLVWKKPDTVNISTSIWYTNLTGAQKKVMLSPNVDTTKVADWKMGTKIFYQSSYKPRTMAIDSFVVLTKDSVSVQNLPLGKALWKKVDLPNDVAGNAYGSNFASIWDGQGGGYPNIYHTGGGSLPHHFTIDLGGVYQLTRFEEIGRTDCACHNPVKFEIWGIADITNAATTLPGNDDAWKAQSIARGWTLLKEVERSDDGIAPFKVNLLEGIPPVRYIRIRVTKTLDNSVESHMSEISFWYNP</sequence>
<dbReference type="InterPro" id="IPR032164">
    <property type="entry name" value="DUF5000"/>
</dbReference>
<dbReference type="Gene3D" id="2.60.40.10">
    <property type="entry name" value="Immunoglobulins"/>
    <property type="match status" value="1"/>
</dbReference>
<dbReference type="OrthoDB" id="1043438at2"/>
<dbReference type="AlphaFoldDB" id="A0A1W2CYF3"/>
<evidence type="ECO:0000313" key="2">
    <source>
        <dbReference type="EMBL" id="SMC89738.1"/>
    </source>
</evidence>
<protein>
    <recommendedName>
        <fullName evidence="1">DUF5000 domain-containing protein</fullName>
    </recommendedName>
</protein>
<evidence type="ECO:0000259" key="1">
    <source>
        <dbReference type="Pfam" id="PF16391"/>
    </source>
</evidence>
<dbReference type="PROSITE" id="PS51257">
    <property type="entry name" value="PROKAR_LIPOPROTEIN"/>
    <property type="match status" value="1"/>
</dbReference>
<dbReference type="SUPFAM" id="SSF49785">
    <property type="entry name" value="Galactose-binding domain-like"/>
    <property type="match status" value="1"/>
</dbReference>
<organism evidence="2 3">
    <name type="scientific">Pedobacter nyackensis</name>
    <dbReference type="NCBI Taxonomy" id="475255"/>
    <lineage>
        <taxon>Bacteria</taxon>
        <taxon>Pseudomonadati</taxon>
        <taxon>Bacteroidota</taxon>
        <taxon>Sphingobacteriia</taxon>
        <taxon>Sphingobacteriales</taxon>
        <taxon>Sphingobacteriaceae</taxon>
        <taxon>Pedobacter</taxon>
    </lineage>
</organism>
<dbReference type="Pfam" id="PF16391">
    <property type="entry name" value="DUF5000"/>
    <property type="match status" value="1"/>
</dbReference>
<keyword evidence="3" id="KW-1185">Reference proteome</keyword>
<reference evidence="2 3" key="1">
    <citation type="submission" date="2017-04" db="EMBL/GenBank/DDBJ databases">
        <authorList>
            <person name="Afonso C.L."/>
            <person name="Miller P.J."/>
            <person name="Scott M.A."/>
            <person name="Spackman E."/>
            <person name="Goraichik I."/>
            <person name="Dimitrov K.M."/>
            <person name="Suarez D.L."/>
            <person name="Swayne D.E."/>
        </authorList>
    </citation>
    <scope>NUCLEOTIDE SEQUENCE [LARGE SCALE GENOMIC DNA]</scope>
    <source>
        <strain evidence="2 3">DSM 19625</strain>
    </source>
</reference>
<accession>A0A1W2CYF3</accession>
<dbReference type="Proteomes" id="UP000192678">
    <property type="component" value="Unassembled WGS sequence"/>
</dbReference>
<gene>
    <name evidence="2" type="ORF">SAMN04488101_10522</name>
</gene>
<dbReference type="STRING" id="475255.SAMN04488101_10522"/>
<dbReference type="EMBL" id="FWYB01000005">
    <property type="protein sequence ID" value="SMC89738.1"/>
    <property type="molecule type" value="Genomic_DNA"/>
</dbReference>